<accession>A0A2H1HHQ3</accession>
<evidence type="ECO:0000313" key="5">
    <source>
        <dbReference type="Proteomes" id="UP000234641"/>
    </source>
</evidence>
<proteinExistence type="predicted"/>
<keyword evidence="2" id="KW-0472">Membrane</keyword>
<evidence type="ECO:0000313" key="4">
    <source>
        <dbReference type="EMBL" id="SMX62415.1"/>
    </source>
</evidence>
<keyword evidence="2" id="KW-0812">Transmembrane</keyword>
<feature type="region of interest" description="Disordered" evidence="1">
    <location>
        <begin position="374"/>
        <end position="426"/>
    </location>
</feature>
<evidence type="ECO:0000256" key="1">
    <source>
        <dbReference type="SAM" id="MobiDB-lite"/>
    </source>
</evidence>
<feature type="compositionally biased region" description="Basic and acidic residues" evidence="1">
    <location>
        <begin position="378"/>
        <end position="390"/>
    </location>
</feature>
<feature type="domain" description="DUF58" evidence="3">
    <location>
        <begin position="207"/>
        <end position="255"/>
    </location>
</feature>
<dbReference type="Pfam" id="PF01882">
    <property type="entry name" value="DUF58"/>
    <property type="match status" value="1"/>
</dbReference>
<evidence type="ECO:0000259" key="3">
    <source>
        <dbReference type="Pfam" id="PF01882"/>
    </source>
</evidence>
<dbReference type="Proteomes" id="UP000234641">
    <property type="component" value="Unassembled WGS sequence"/>
</dbReference>
<evidence type="ECO:0000256" key="2">
    <source>
        <dbReference type="SAM" id="Phobius"/>
    </source>
</evidence>
<dbReference type="PANTHER" id="PTHR34351">
    <property type="entry name" value="SLR1927 PROTEIN-RELATED"/>
    <property type="match status" value="1"/>
</dbReference>
<protein>
    <submittedName>
        <fullName evidence="4">Uncharacterized conserved protein, DUF58 family, contains vWF domain</fullName>
    </submittedName>
</protein>
<dbReference type="InterPro" id="IPR002881">
    <property type="entry name" value="DUF58"/>
</dbReference>
<dbReference type="EMBL" id="FXYY01000001">
    <property type="protein sequence ID" value="SMX62415.1"/>
    <property type="molecule type" value="Genomic_DNA"/>
</dbReference>
<sequence>MRLSTSGIIFVLAGAALIITAYRFALPGLLPAGLLLLGLVLLSALLILWGTRRVSITMSTNLHEVALSPSSDRYPLAAEGKEVEVQARVTNIGQLAIPAATIDFVPAEGFGDSTSGDVPALAHGTSQTVLTSFTPNRRGVTGIDAVLITVFGPFGLVTMKKKVHGAFPVAVSVPILPARIPQDSSIRPARLDDGKVRTGHTTRDFHTREYVPGDDLRHVHWPSTAKSGELMVRHEADEETLYALILIDLVADEGAEEPSDLEIEFLLAAATAAGTAFLKSDYEVNVVAPGHQIRFKGAREIDKLRLLTALVRPGRVELPSHDNPNHIVICSVGDQRGQELAAHFSRRVPVTLRTLSEIDDLTMLGLSEDLPESWTTFESKRSRSGTDRMSAEPGPGTAGAGGASSTPGSASSPPGGASSAPQGVRR</sequence>
<reference evidence="4 5" key="1">
    <citation type="submission" date="2017-03" db="EMBL/GenBank/DDBJ databases">
        <authorList>
            <person name="Afonso C.L."/>
            <person name="Miller P.J."/>
            <person name="Scott M.A."/>
            <person name="Spackman E."/>
            <person name="Goraichik I."/>
            <person name="Dimitrov K.M."/>
            <person name="Suarez D.L."/>
            <person name="Swayne D.E."/>
        </authorList>
    </citation>
    <scope>NUCLEOTIDE SEQUENCE [LARGE SCALE GENOMIC DNA]</scope>
    <source>
        <strain evidence="4 5">ATCC 9172</strain>
    </source>
</reference>
<keyword evidence="2" id="KW-1133">Transmembrane helix</keyword>
<feature type="transmembrane region" description="Helical" evidence="2">
    <location>
        <begin position="7"/>
        <end position="25"/>
    </location>
</feature>
<feature type="compositionally biased region" description="Low complexity" evidence="1">
    <location>
        <begin position="403"/>
        <end position="426"/>
    </location>
</feature>
<dbReference type="RefSeq" id="WP_101553352.1">
    <property type="nucleotide sequence ID" value="NZ_FXYY01000001.1"/>
</dbReference>
<dbReference type="AlphaFoldDB" id="A0A2H1HHQ3"/>
<name>A0A2H1HHQ3_BRELN</name>
<feature type="transmembrane region" description="Helical" evidence="2">
    <location>
        <begin position="31"/>
        <end position="49"/>
    </location>
</feature>
<organism evidence="4 5">
    <name type="scientific">Brevibacterium linens ATCC 9172</name>
    <dbReference type="NCBI Taxonomy" id="1255617"/>
    <lineage>
        <taxon>Bacteria</taxon>
        <taxon>Bacillati</taxon>
        <taxon>Actinomycetota</taxon>
        <taxon>Actinomycetes</taxon>
        <taxon>Micrococcales</taxon>
        <taxon>Brevibacteriaceae</taxon>
        <taxon>Brevibacterium</taxon>
    </lineage>
</organism>
<gene>
    <name evidence="4" type="ORF">BLIN9172_00074</name>
</gene>